<reference evidence="9 10" key="1">
    <citation type="submission" date="2011-01" db="EMBL/GenBank/DDBJ databases">
        <authorList>
            <person name="Weinstock G."/>
            <person name="Sodergren E."/>
            <person name="Clifton S."/>
            <person name="Fulton L."/>
            <person name="Fulton B."/>
            <person name="Courtney L."/>
            <person name="Fronick C."/>
            <person name="Harrison M."/>
            <person name="Strong C."/>
            <person name="Farmer C."/>
            <person name="Delahaunty K."/>
            <person name="Markovic C."/>
            <person name="Hall O."/>
            <person name="Minx P."/>
            <person name="Tomlinson C."/>
            <person name="Mitreva M."/>
            <person name="Hou S."/>
            <person name="Chen J."/>
            <person name="Wollam A."/>
            <person name="Pepin K.H."/>
            <person name="Johnson M."/>
            <person name="Bhonagiri V."/>
            <person name="Zhang X."/>
            <person name="Suruliraj S."/>
            <person name="Warren W."/>
            <person name="Chinwalla A."/>
            <person name="Mardis E.R."/>
            <person name="Wilson R.K."/>
        </authorList>
    </citation>
    <scope>NUCLEOTIDE SEQUENCE [LARGE SCALE GENOMIC DNA]</scope>
    <source>
        <strain evidence="10">DSM 22608 / JCM 16073 / KCTC 15190 / YIT 12066</strain>
    </source>
</reference>
<dbReference type="PIRSF" id="PIRSF000097">
    <property type="entry name" value="AKR"/>
    <property type="match status" value="1"/>
</dbReference>
<accession>E8LLL2</accession>
<proteinExistence type="inferred from homology"/>
<dbReference type="Gene3D" id="3.20.20.100">
    <property type="entry name" value="NADP-dependent oxidoreductase domain"/>
    <property type="match status" value="1"/>
</dbReference>
<dbReference type="Proteomes" id="UP000018458">
    <property type="component" value="Unassembled WGS sequence"/>
</dbReference>
<dbReference type="eggNOG" id="COG0656">
    <property type="taxonomic scope" value="Bacteria"/>
</dbReference>
<dbReference type="InterPro" id="IPR018170">
    <property type="entry name" value="Aldo/ket_reductase_CS"/>
</dbReference>
<dbReference type="PROSITE" id="PS00063">
    <property type="entry name" value="ALDOKETO_REDUCTASE_3"/>
    <property type="match status" value="1"/>
</dbReference>
<dbReference type="HOGENOM" id="CLU_023205_0_1_6"/>
<keyword evidence="2" id="KW-0521">NADP</keyword>
<dbReference type="STRING" id="762983.HMPREF9444_01629"/>
<comment type="catalytic activity">
    <reaction evidence="4">
        <text>hydroxyacetone + NADP(+) = methylglyoxal + NADPH + H(+)</text>
        <dbReference type="Rhea" id="RHEA:27986"/>
        <dbReference type="ChEBI" id="CHEBI:15378"/>
        <dbReference type="ChEBI" id="CHEBI:17158"/>
        <dbReference type="ChEBI" id="CHEBI:27957"/>
        <dbReference type="ChEBI" id="CHEBI:57783"/>
        <dbReference type="ChEBI" id="CHEBI:58349"/>
    </reaction>
</comment>
<comment type="similarity">
    <text evidence="1">Belongs to the aldo/keto reductase family.</text>
</comment>
<feature type="domain" description="NADP-dependent oxidoreductase" evidence="8">
    <location>
        <begin position="15"/>
        <end position="255"/>
    </location>
</feature>
<evidence type="ECO:0000256" key="5">
    <source>
        <dbReference type="PIRSR" id="PIRSR000097-1"/>
    </source>
</evidence>
<evidence type="ECO:0000256" key="2">
    <source>
        <dbReference type="ARBA" id="ARBA00022857"/>
    </source>
</evidence>
<dbReference type="PROSITE" id="PS00798">
    <property type="entry name" value="ALDOKETO_REDUCTASE_1"/>
    <property type="match status" value="1"/>
</dbReference>
<dbReference type="PANTHER" id="PTHR43827:SF3">
    <property type="entry name" value="NADP-DEPENDENT OXIDOREDUCTASE DOMAIN-CONTAINING PROTEIN"/>
    <property type="match status" value="1"/>
</dbReference>
<feature type="binding site" evidence="6">
    <location>
        <position position="106"/>
    </location>
    <ligand>
        <name>substrate</name>
    </ligand>
</feature>
<comment type="caution">
    <text evidence="9">The sequence shown here is derived from an EMBL/GenBank/DDBJ whole genome shotgun (WGS) entry which is preliminary data.</text>
</comment>
<evidence type="ECO:0000313" key="9">
    <source>
        <dbReference type="EMBL" id="EFY06585.1"/>
    </source>
</evidence>
<organism evidence="9 10">
    <name type="scientific">Succinatimonas hippei (strain DSM 22608 / JCM 16073 / KCTC 15190 / YIT 12066)</name>
    <dbReference type="NCBI Taxonomy" id="762983"/>
    <lineage>
        <taxon>Bacteria</taxon>
        <taxon>Pseudomonadati</taxon>
        <taxon>Pseudomonadota</taxon>
        <taxon>Gammaproteobacteria</taxon>
        <taxon>Aeromonadales</taxon>
        <taxon>Succinivibrionaceae</taxon>
        <taxon>Succinatimonas</taxon>
    </lineage>
</organism>
<dbReference type="InterPro" id="IPR036812">
    <property type="entry name" value="NAD(P)_OxRdtase_dom_sf"/>
</dbReference>
<dbReference type="InterPro" id="IPR023210">
    <property type="entry name" value="NADP_OxRdtase_dom"/>
</dbReference>
<feature type="active site" description="Proton donor" evidence="5">
    <location>
        <position position="48"/>
    </location>
</feature>
<dbReference type="GO" id="GO:0016616">
    <property type="term" value="F:oxidoreductase activity, acting on the CH-OH group of donors, NAD or NADP as acceptor"/>
    <property type="evidence" value="ECO:0007669"/>
    <property type="project" value="UniProtKB-ARBA"/>
</dbReference>
<feature type="site" description="Lowers pKa of active site Tyr" evidence="7">
    <location>
        <position position="73"/>
    </location>
</feature>
<protein>
    <submittedName>
        <fullName evidence="9">Oxidoreductase, aldo/keto reductase family protein</fullName>
    </submittedName>
</protein>
<sequence>MEYLTLNNSIKMPILGLGTWDLRGPSGYRAILSALTSGYRLIDTAKMYANEDIVGKACKDSNISREELFITTKFSGSYASYEGVRSGIDESISLFNDSYIDLALIHEPYGDIFGMYEALKEALYCGKVRAVGISNFNKDRYLSFIERCGLIPAVNQIESHVYFSQLDFKQLLNDRGTQMQAWASFTEGRRNVFLEPVLVEIAEKYNKTAAQVVLRYQIEHGIAVIPKSADEKRQQENLNVFDFNLSTEDKAQILRLDRKKSLFNWY</sequence>
<evidence type="ECO:0000256" key="7">
    <source>
        <dbReference type="PIRSR" id="PIRSR000097-3"/>
    </source>
</evidence>
<evidence type="ECO:0000256" key="1">
    <source>
        <dbReference type="ARBA" id="ARBA00007905"/>
    </source>
</evidence>
<keyword evidence="3" id="KW-0560">Oxidoreductase</keyword>
<evidence type="ECO:0000256" key="6">
    <source>
        <dbReference type="PIRSR" id="PIRSR000097-2"/>
    </source>
</evidence>
<dbReference type="Pfam" id="PF00248">
    <property type="entry name" value="Aldo_ket_red"/>
    <property type="match status" value="1"/>
</dbReference>
<gene>
    <name evidence="9" type="ORF">HMPREF9444_01629</name>
</gene>
<dbReference type="PROSITE" id="PS00062">
    <property type="entry name" value="ALDOKETO_REDUCTASE_2"/>
    <property type="match status" value="1"/>
</dbReference>
<dbReference type="InterPro" id="IPR020471">
    <property type="entry name" value="AKR"/>
</dbReference>
<keyword evidence="10" id="KW-1185">Reference proteome</keyword>
<dbReference type="EMBL" id="AEVO01000110">
    <property type="protein sequence ID" value="EFY06585.1"/>
    <property type="molecule type" value="Genomic_DNA"/>
</dbReference>
<evidence type="ECO:0000256" key="4">
    <source>
        <dbReference type="ARBA" id="ARBA00049445"/>
    </source>
</evidence>
<evidence type="ECO:0000313" key="10">
    <source>
        <dbReference type="Proteomes" id="UP000018458"/>
    </source>
</evidence>
<dbReference type="AlphaFoldDB" id="E8LLL2"/>
<name>E8LLL2_SUCHY</name>
<evidence type="ECO:0000256" key="3">
    <source>
        <dbReference type="ARBA" id="ARBA00023002"/>
    </source>
</evidence>
<dbReference type="PRINTS" id="PR00069">
    <property type="entry name" value="ALDKETRDTASE"/>
</dbReference>
<dbReference type="PANTHER" id="PTHR43827">
    <property type="entry name" value="2,5-DIKETO-D-GLUCONIC ACID REDUCTASE"/>
    <property type="match status" value="1"/>
</dbReference>
<dbReference type="SUPFAM" id="SSF51430">
    <property type="entry name" value="NAD(P)-linked oxidoreductase"/>
    <property type="match status" value="1"/>
</dbReference>
<dbReference type="OrthoDB" id="9804790at2"/>
<evidence type="ECO:0000259" key="8">
    <source>
        <dbReference type="Pfam" id="PF00248"/>
    </source>
</evidence>
<dbReference type="RefSeq" id="WP_009143800.1">
    <property type="nucleotide sequence ID" value="NZ_GL831043.1"/>
</dbReference>
<dbReference type="FunFam" id="3.20.20.100:FF:000002">
    <property type="entry name" value="2,5-diketo-D-gluconic acid reductase A"/>
    <property type="match status" value="1"/>
</dbReference>